<dbReference type="GO" id="GO:0034454">
    <property type="term" value="P:microtubule anchoring at centrosome"/>
    <property type="evidence" value="ECO:0007669"/>
    <property type="project" value="TreeGrafter"/>
</dbReference>
<evidence type="ECO:0000256" key="2">
    <source>
        <dbReference type="ARBA" id="ARBA00022490"/>
    </source>
</evidence>
<dbReference type="PANTHER" id="PTHR18905">
    <property type="entry name" value="NINEIN"/>
    <property type="match status" value="1"/>
</dbReference>
<dbReference type="AlphaFoldDB" id="A0AAU9VAX7"/>
<evidence type="ECO:0000313" key="8">
    <source>
        <dbReference type="Proteomes" id="UP001153954"/>
    </source>
</evidence>
<dbReference type="InterPro" id="IPR011992">
    <property type="entry name" value="EF-hand-dom_pair"/>
</dbReference>
<keyword evidence="2" id="KW-0963">Cytoplasm</keyword>
<evidence type="ECO:0000256" key="1">
    <source>
        <dbReference type="ARBA" id="ARBA00004300"/>
    </source>
</evidence>
<keyword evidence="3" id="KW-0597">Phosphoprotein</keyword>
<accession>A0AAU9VAX7</accession>
<feature type="compositionally biased region" description="Basic and acidic residues" evidence="6">
    <location>
        <begin position="103"/>
        <end position="114"/>
    </location>
</feature>
<keyword evidence="5" id="KW-0175">Coiled coil</keyword>
<protein>
    <recommendedName>
        <fullName evidence="9">Blastoderm-specific protein 25D</fullName>
    </recommendedName>
</protein>
<dbReference type="SUPFAM" id="SSF47473">
    <property type="entry name" value="EF-hand"/>
    <property type="match status" value="1"/>
</dbReference>
<comment type="subcellular location">
    <subcellularLocation>
        <location evidence="1">Cytoplasm</location>
        <location evidence="1">Cytoskeleton</location>
        <location evidence="1">Microtubule organizing center</location>
        <location evidence="1">Centrosome</location>
    </subcellularLocation>
</comment>
<comment type="caution">
    <text evidence="7">The sequence shown here is derived from an EMBL/GenBank/DDBJ whole genome shotgun (WGS) entry which is preliminary data.</text>
</comment>
<dbReference type="Proteomes" id="UP001153954">
    <property type="component" value="Unassembled WGS sequence"/>
</dbReference>
<organism evidence="7 8">
    <name type="scientific">Euphydryas editha</name>
    <name type="common">Edith's checkerspot</name>
    <dbReference type="NCBI Taxonomy" id="104508"/>
    <lineage>
        <taxon>Eukaryota</taxon>
        <taxon>Metazoa</taxon>
        <taxon>Ecdysozoa</taxon>
        <taxon>Arthropoda</taxon>
        <taxon>Hexapoda</taxon>
        <taxon>Insecta</taxon>
        <taxon>Pterygota</taxon>
        <taxon>Neoptera</taxon>
        <taxon>Endopterygota</taxon>
        <taxon>Lepidoptera</taxon>
        <taxon>Glossata</taxon>
        <taxon>Ditrysia</taxon>
        <taxon>Papilionoidea</taxon>
        <taxon>Nymphalidae</taxon>
        <taxon>Nymphalinae</taxon>
        <taxon>Euphydryas</taxon>
    </lineage>
</organism>
<keyword evidence="4" id="KW-0206">Cytoskeleton</keyword>
<feature type="compositionally biased region" description="Basic and acidic residues" evidence="6">
    <location>
        <begin position="80"/>
        <end position="91"/>
    </location>
</feature>
<proteinExistence type="predicted"/>
<feature type="coiled-coil region" evidence="5">
    <location>
        <begin position="338"/>
        <end position="383"/>
    </location>
</feature>
<keyword evidence="8" id="KW-1185">Reference proteome</keyword>
<evidence type="ECO:0008006" key="9">
    <source>
        <dbReference type="Google" id="ProtNLM"/>
    </source>
</evidence>
<dbReference type="PANTHER" id="PTHR18905:SF13">
    <property type="entry name" value="NON-CENTROSOMAL MICROTUBULE ARRAY"/>
    <property type="match status" value="1"/>
</dbReference>
<dbReference type="GO" id="GO:0005813">
    <property type="term" value="C:centrosome"/>
    <property type="evidence" value="ECO:0007669"/>
    <property type="project" value="UniProtKB-SubCell"/>
</dbReference>
<feature type="compositionally biased region" description="Basic and acidic residues" evidence="6">
    <location>
        <begin position="134"/>
        <end position="148"/>
    </location>
</feature>
<feature type="coiled-coil region" evidence="5">
    <location>
        <begin position="631"/>
        <end position="683"/>
    </location>
</feature>
<feature type="coiled-coil region" evidence="5">
    <location>
        <begin position="424"/>
        <end position="511"/>
    </location>
</feature>
<evidence type="ECO:0000256" key="3">
    <source>
        <dbReference type="ARBA" id="ARBA00022553"/>
    </source>
</evidence>
<evidence type="ECO:0000313" key="7">
    <source>
        <dbReference type="EMBL" id="CAH2107895.1"/>
    </source>
</evidence>
<reference evidence="7" key="1">
    <citation type="submission" date="2022-03" db="EMBL/GenBank/DDBJ databases">
        <authorList>
            <person name="Tunstrom K."/>
        </authorList>
    </citation>
    <scope>NUCLEOTIDE SEQUENCE</scope>
</reference>
<dbReference type="EMBL" id="CAKOGL010000031">
    <property type="protein sequence ID" value="CAH2107895.1"/>
    <property type="molecule type" value="Genomic_DNA"/>
</dbReference>
<feature type="region of interest" description="Disordered" evidence="6">
    <location>
        <begin position="76"/>
        <end position="148"/>
    </location>
</feature>
<sequence length="903" mass="100111">MASASMNPYEEQLYSVFKTFDVDNEEALDRSSVLQLCDTLQLEDRGAALVDTLFERQSDRITFTQFRNGLLSVLGSESVPHSERSESKKTDVVVQPDASSPTHSDDDSSGREVAPKFVFGSKKYGRRSRPQRVASEESPRHRVASESRLDCVRARQRMRCKRSASAMESRDDSTVDDDAADLDHDRRVNRDRALALCRGLHMHGVDQCLVDRIFEASSSEEITVGEFFDQLNSSLTNSIAASLDGVTGNENATLKNDVVLSDTVAEAWDRAGVERPRRLLIELGFATSVLRPYELERALDEELRALGTTTDASEARSLLLLAAHALARMRLDSAWRLLDVARAERDKLRDDLTEANRRARMLAQDVDENHARIEAELKSSLKQVEARHAEAVRAAATETAAERERAAAAQSALEHEAARRAEIEAKLRAEISSLRQRIDEVQERMKAAEARAAQVEREQAKLQEEAREAEARGAQLAERERAAAADLSARAHELRAENQRLRDRCDELCSALEAGAARCAAGAPAVSWRDEVAMTSSHAQAKLEECDLSLLMSERKPLDSREIFEKLKCVFKNINDLPTSAEVGCPSCRNLGEAIKTMQRIVKDISEELSTESLVSNTLFKTEVALQTESDVNNGEEMESLKKELQDLKQKYEIDKQNSSALIKELESSLEQMKVEYDRCEEYWASKLEDEREAFADEQRAGDERLAELSRAIADYERQFAPRARLPPIDEGALELQVTALEDEFAHYRTEKEAEIATKVEEIKQLKGKVEELERQQAAGEARARESVPERPPHVLVAHERGAPAAPPAHPAHLLHAAAAPCAPGRCAALLCPAACACACGACGARWRAGAAAGAREAGALRARAARAERAAQRLHARLAAADLLVKDLYLENCRLAHLPRLP</sequence>
<evidence type="ECO:0000256" key="4">
    <source>
        <dbReference type="ARBA" id="ARBA00023212"/>
    </source>
</evidence>
<evidence type="ECO:0000256" key="6">
    <source>
        <dbReference type="SAM" id="MobiDB-lite"/>
    </source>
</evidence>
<name>A0AAU9VAX7_EUPED</name>
<gene>
    <name evidence="7" type="ORF">EEDITHA_LOCUS21883</name>
</gene>
<evidence type="ECO:0000256" key="5">
    <source>
        <dbReference type="SAM" id="Coils"/>
    </source>
</evidence>
<feature type="coiled-coil region" evidence="5">
    <location>
        <begin position="749"/>
        <end position="783"/>
    </location>
</feature>